<name>A0AAD4N1E2_9BILA</name>
<dbReference type="InterPro" id="IPR050489">
    <property type="entry name" value="Tyr-tRNA_synthase"/>
</dbReference>
<evidence type="ECO:0000256" key="4">
    <source>
        <dbReference type="ARBA" id="ARBA00022490"/>
    </source>
</evidence>
<dbReference type="GO" id="GO:0005524">
    <property type="term" value="F:ATP binding"/>
    <property type="evidence" value="ECO:0007669"/>
    <property type="project" value="UniProtKB-KW"/>
</dbReference>
<reference evidence="13" key="1">
    <citation type="submission" date="2022-01" db="EMBL/GenBank/DDBJ databases">
        <title>Genome Sequence Resource for Two Populations of Ditylenchus destructor, the Migratory Endoparasitic Phytonematode.</title>
        <authorList>
            <person name="Zhang H."/>
            <person name="Lin R."/>
            <person name="Xie B."/>
        </authorList>
    </citation>
    <scope>NUCLEOTIDE SEQUENCE</scope>
    <source>
        <strain evidence="13">BazhouSP</strain>
    </source>
</reference>
<comment type="catalytic activity">
    <reaction evidence="11 12">
        <text>tRNA(Tyr) + L-tyrosine + ATP = L-tyrosyl-tRNA(Tyr) + AMP + diphosphate + H(+)</text>
        <dbReference type="Rhea" id="RHEA:10220"/>
        <dbReference type="Rhea" id="RHEA-COMP:9706"/>
        <dbReference type="Rhea" id="RHEA-COMP:9707"/>
        <dbReference type="ChEBI" id="CHEBI:15378"/>
        <dbReference type="ChEBI" id="CHEBI:30616"/>
        <dbReference type="ChEBI" id="CHEBI:33019"/>
        <dbReference type="ChEBI" id="CHEBI:58315"/>
        <dbReference type="ChEBI" id="CHEBI:78442"/>
        <dbReference type="ChEBI" id="CHEBI:78536"/>
        <dbReference type="ChEBI" id="CHEBI:456215"/>
        <dbReference type="EC" id="6.1.1.1"/>
    </reaction>
</comment>
<dbReference type="PRINTS" id="PR01040">
    <property type="entry name" value="TRNASYNTHTYR"/>
</dbReference>
<dbReference type="PANTHER" id="PTHR46264:SF4">
    <property type="entry name" value="TYROSINE--TRNA LIGASE, CYTOPLASMIC"/>
    <property type="match status" value="1"/>
</dbReference>
<comment type="similarity">
    <text evidence="2 12">Belongs to the class-I aminoacyl-tRNA synthetase family.</text>
</comment>
<evidence type="ECO:0000256" key="2">
    <source>
        <dbReference type="ARBA" id="ARBA00005594"/>
    </source>
</evidence>
<dbReference type="SUPFAM" id="SSF52374">
    <property type="entry name" value="Nucleotidylyl transferase"/>
    <property type="match status" value="2"/>
</dbReference>
<evidence type="ECO:0000256" key="12">
    <source>
        <dbReference type="RuleBase" id="RU361234"/>
    </source>
</evidence>
<dbReference type="GO" id="GO:0004831">
    <property type="term" value="F:tyrosine-tRNA ligase activity"/>
    <property type="evidence" value="ECO:0007669"/>
    <property type="project" value="UniProtKB-EC"/>
</dbReference>
<keyword evidence="5 12" id="KW-0436">Ligase</keyword>
<proteinExistence type="inferred from homology"/>
<dbReference type="EC" id="6.1.1.1" evidence="3 12"/>
<gene>
    <name evidence="13" type="ORF">DdX_09045</name>
</gene>
<evidence type="ECO:0000256" key="11">
    <source>
        <dbReference type="ARBA" id="ARBA00048248"/>
    </source>
</evidence>
<evidence type="ECO:0000313" key="13">
    <source>
        <dbReference type="EMBL" id="KAI1713529.1"/>
    </source>
</evidence>
<keyword evidence="4" id="KW-0963">Cytoplasm</keyword>
<dbReference type="InterPro" id="IPR002307">
    <property type="entry name" value="Tyr-tRNA-ligase"/>
</dbReference>
<keyword evidence="8 12" id="KW-0648">Protein biosynthesis</keyword>
<keyword evidence="9 12" id="KW-0030">Aminoacyl-tRNA synthetase</keyword>
<comment type="caution">
    <text evidence="13">The sequence shown here is derived from an EMBL/GenBank/DDBJ whole genome shotgun (WGS) entry which is preliminary data.</text>
</comment>
<evidence type="ECO:0000256" key="3">
    <source>
        <dbReference type="ARBA" id="ARBA00013160"/>
    </source>
</evidence>
<dbReference type="Gene3D" id="1.10.240.10">
    <property type="entry name" value="Tyrosyl-Transfer RNA Synthetase"/>
    <property type="match status" value="2"/>
</dbReference>
<protein>
    <recommendedName>
        <fullName evidence="3 12">Tyrosine--tRNA ligase</fullName>
        <ecNumber evidence="3 12">6.1.1.1</ecNumber>
    </recommendedName>
    <alternativeName>
        <fullName evidence="10 12">Tyrosyl-tRNA synthetase</fullName>
    </alternativeName>
</protein>
<organism evidence="13 14">
    <name type="scientific">Ditylenchus destructor</name>
    <dbReference type="NCBI Taxonomy" id="166010"/>
    <lineage>
        <taxon>Eukaryota</taxon>
        <taxon>Metazoa</taxon>
        <taxon>Ecdysozoa</taxon>
        <taxon>Nematoda</taxon>
        <taxon>Chromadorea</taxon>
        <taxon>Rhabditida</taxon>
        <taxon>Tylenchina</taxon>
        <taxon>Tylenchomorpha</taxon>
        <taxon>Sphaerularioidea</taxon>
        <taxon>Anguinidae</taxon>
        <taxon>Anguininae</taxon>
        <taxon>Ditylenchus</taxon>
    </lineage>
</organism>
<dbReference type="Gene3D" id="3.40.50.620">
    <property type="entry name" value="HUPs"/>
    <property type="match status" value="2"/>
</dbReference>
<dbReference type="EMBL" id="JAKKPZ010000015">
    <property type="protein sequence ID" value="KAI1713529.1"/>
    <property type="molecule type" value="Genomic_DNA"/>
</dbReference>
<dbReference type="NCBIfam" id="NF006330">
    <property type="entry name" value="PRK08560.1"/>
    <property type="match status" value="1"/>
</dbReference>
<dbReference type="Proteomes" id="UP001201812">
    <property type="component" value="Unassembled WGS sequence"/>
</dbReference>
<evidence type="ECO:0000256" key="10">
    <source>
        <dbReference type="ARBA" id="ARBA00033323"/>
    </source>
</evidence>
<dbReference type="Pfam" id="PF00579">
    <property type="entry name" value="tRNA-synt_1b"/>
    <property type="match status" value="2"/>
</dbReference>
<evidence type="ECO:0000256" key="1">
    <source>
        <dbReference type="ARBA" id="ARBA00004496"/>
    </source>
</evidence>
<evidence type="ECO:0000313" key="14">
    <source>
        <dbReference type="Proteomes" id="UP001201812"/>
    </source>
</evidence>
<dbReference type="GO" id="GO:0006437">
    <property type="term" value="P:tyrosyl-tRNA aminoacylation"/>
    <property type="evidence" value="ECO:0007669"/>
    <property type="project" value="InterPro"/>
</dbReference>
<dbReference type="InterPro" id="IPR014729">
    <property type="entry name" value="Rossmann-like_a/b/a_fold"/>
</dbReference>
<dbReference type="InterPro" id="IPR002305">
    <property type="entry name" value="aa-tRNA-synth_Ic"/>
</dbReference>
<dbReference type="AlphaFoldDB" id="A0AAD4N1E2"/>
<evidence type="ECO:0000256" key="8">
    <source>
        <dbReference type="ARBA" id="ARBA00022917"/>
    </source>
</evidence>
<evidence type="ECO:0000256" key="5">
    <source>
        <dbReference type="ARBA" id="ARBA00022598"/>
    </source>
</evidence>
<keyword evidence="7 12" id="KW-0067">ATP-binding</keyword>
<comment type="subcellular location">
    <subcellularLocation>
        <location evidence="1">Cytoplasm</location>
    </subcellularLocation>
</comment>
<evidence type="ECO:0000256" key="7">
    <source>
        <dbReference type="ARBA" id="ARBA00022840"/>
    </source>
</evidence>
<dbReference type="PANTHER" id="PTHR46264">
    <property type="entry name" value="TYROSINE-TRNA LIGASE"/>
    <property type="match status" value="1"/>
</dbReference>
<evidence type="ECO:0000256" key="9">
    <source>
        <dbReference type="ARBA" id="ARBA00023146"/>
    </source>
</evidence>
<dbReference type="FunFam" id="3.40.50.620:FF:000040">
    <property type="entry name" value="Tyrosine--tRNA ligase"/>
    <property type="match status" value="1"/>
</dbReference>
<dbReference type="GO" id="GO:0005737">
    <property type="term" value="C:cytoplasm"/>
    <property type="evidence" value="ECO:0007669"/>
    <property type="project" value="UniProtKB-SubCell"/>
</dbReference>
<keyword evidence="6 12" id="KW-0547">Nucleotide-binding</keyword>
<evidence type="ECO:0000256" key="6">
    <source>
        <dbReference type="ARBA" id="ARBA00022741"/>
    </source>
</evidence>
<keyword evidence="14" id="KW-1185">Reference proteome</keyword>
<dbReference type="NCBIfam" id="TIGR00234">
    <property type="entry name" value="tyrS"/>
    <property type="match status" value="1"/>
</dbReference>
<sequence>MLGLRSLRSLRPRRENQYWVGFVKISAAFGGLDKPTTGRRSAPPCRVKFTSEPTMAESKANTDSLSEAGEKQKRLILRNLQEALHEDKLIKHISSGKNIHIYWGTATTGRPHVGYFVAVQKIADFLHAGVKVTILFADLHAFLDNLKSSFVLLENRVLYYERILKALLTALGVPIEELHFVKGSSYQLTEVYTQDLLKLCQHVSERDALKAGAEVVKQVENPLLSGMLYPLLQALDEQHLKVDGQFGGVDQRKIFILAEEQLPKIKFGKRFHLMNPMVPGLTGTKMSSSEENTKIDLLDKPEVVNRKIDTAVCPKKSTGQDNGILAFYKFVVLPILHNQCEIDATSNESSIIIIDKREFRSYDEIEDAFESDKLSEQALKNALKDFLNGILSKVQDQCNNEEMQEIIKNAYPGSSEVTEYQVAKDSSGSTEGKNTLMNSEKGMFEQITCDFQCLNSERLAQRLREKKTVKVLWRCSAKGHVNLAHMVALSQLKRLQQLGCECSVVVSDLGALLDNNKCPWQAVEARFNYYSAVLKSFMDVLGLHNVSICNSREKEFKEDFTLDMYKVVSKVTRDASALVSGNSLAGHLCPVYFALDIYYSDADLVLVGESQLKFAQFAVQTWKELGMNAPSLLIHNEILGMNGSRMSTSEIDHHLDPFDTPKQIRQKIAKSFCEPGNLNGNIALHLMRYVIFSTHLKGGEELVIERAETNGGNLTIRNYNELETLFKEEKLHPADLKATLSNKINDLFNPVRESLSASSKQLLQSAFPVNKGAKKK</sequence>
<accession>A0AAD4N1E2</accession>